<dbReference type="Proteomes" id="UP001207468">
    <property type="component" value="Unassembled WGS sequence"/>
</dbReference>
<gene>
    <name evidence="1" type="ORF">F5148DRAFT_1283086</name>
</gene>
<keyword evidence="2" id="KW-1185">Reference proteome</keyword>
<sequence length="353" mass="38367">MPSLATVYFVAAIAGATCFGAYVILTFAALYLLFQRERTATTIVMTMLTVVMFGVSATYFALDVSLDSDGILNPKKHPRTVIDLFGPETTAQIILQGINSILGDSIVIWRAWVVWGRRVYVVVVPLVLLVGVAISSFGLAYAQVRAGYDPYYAAALQKYMIALPSITLATNVSATLLVLSRVVALQLSLRRAERHDRFAPLVGAGGVRYRRLLKILIESGGMYCLTWLILLCLVLKGSTAQHVFFSIIGQLTGIYPTLIIVLVSLNMTQERVKGTVVDAGIKFRVSSDPAPRSTFTRTVSFTVDHPGDANGADDGDLETGVRIVSGARCGDDIAKAPNYESNVDLMDYRDGVR</sequence>
<name>A0ACC0UC51_9AGAM</name>
<dbReference type="EMBL" id="JAGFNK010000067">
    <property type="protein sequence ID" value="KAI9509300.1"/>
    <property type="molecule type" value="Genomic_DNA"/>
</dbReference>
<organism evidence="1 2">
    <name type="scientific">Russula earlei</name>
    <dbReference type="NCBI Taxonomy" id="71964"/>
    <lineage>
        <taxon>Eukaryota</taxon>
        <taxon>Fungi</taxon>
        <taxon>Dikarya</taxon>
        <taxon>Basidiomycota</taxon>
        <taxon>Agaricomycotina</taxon>
        <taxon>Agaricomycetes</taxon>
        <taxon>Russulales</taxon>
        <taxon>Russulaceae</taxon>
        <taxon>Russula</taxon>
    </lineage>
</organism>
<protein>
    <submittedName>
        <fullName evidence="1">Uncharacterized protein</fullName>
    </submittedName>
</protein>
<proteinExistence type="predicted"/>
<evidence type="ECO:0000313" key="2">
    <source>
        <dbReference type="Proteomes" id="UP001207468"/>
    </source>
</evidence>
<evidence type="ECO:0000313" key="1">
    <source>
        <dbReference type="EMBL" id="KAI9509300.1"/>
    </source>
</evidence>
<accession>A0ACC0UC51</accession>
<comment type="caution">
    <text evidence="1">The sequence shown here is derived from an EMBL/GenBank/DDBJ whole genome shotgun (WGS) entry which is preliminary data.</text>
</comment>
<reference evidence="1" key="1">
    <citation type="submission" date="2021-03" db="EMBL/GenBank/DDBJ databases">
        <title>Evolutionary priming and transition to the ectomycorrhizal habit in an iconic lineage of mushroom-forming fungi: is preadaptation a requirement?</title>
        <authorList>
            <consortium name="DOE Joint Genome Institute"/>
            <person name="Looney B.P."/>
            <person name="Miyauchi S."/>
            <person name="Morin E."/>
            <person name="Drula E."/>
            <person name="Courty P.E."/>
            <person name="Chicoki N."/>
            <person name="Fauchery L."/>
            <person name="Kohler A."/>
            <person name="Kuo A."/>
            <person name="LaButti K."/>
            <person name="Pangilinan J."/>
            <person name="Lipzen A."/>
            <person name="Riley R."/>
            <person name="Andreopoulos W."/>
            <person name="He G."/>
            <person name="Johnson J."/>
            <person name="Barry K.W."/>
            <person name="Grigoriev I.V."/>
            <person name="Nagy L."/>
            <person name="Hibbett D."/>
            <person name="Henrissat B."/>
            <person name="Matheny P.B."/>
            <person name="Labbe J."/>
            <person name="Martin A.F."/>
        </authorList>
    </citation>
    <scope>NUCLEOTIDE SEQUENCE</scope>
    <source>
        <strain evidence="1">BPL698</strain>
    </source>
</reference>